<dbReference type="PANTHER" id="PTHR48021:SF1">
    <property type="entry name" value="GH07001P-RELATED"/>
    <property type="match status" value="1"/>
</dbReference>
<name>A0A5N5T697_9CRUS</name>
<evidence type="ECO:0000256" key="4">
    <source>
        <dbReference type="ARBA" id="ARBA00022989"/>
    </source>
</evidence>
<dbReference type="NCBIfam" id="TIGR00879">
    <property type="entry name" value="SP"/>
    <property type="match status" value="1"/>
</dbReference>
<keyword evidence="2" id="KW-1003">Cell membrane</keyword>
<keyword evidence="5 9" id="KW-0472">Membrane</keyword>
<evidence type="ECO:0000256" key="9">
    <source>
        <dbReference type="SAM" id="Phobius"/>
    </source>
</evidence>
<keyword evidence="6" id="KW-0325">Glycoprotein</keyword>
<dbReference type="PROSITE" id="PS50850">
    <property type="entry name" value="MFS"/>
    <property type="match status" value="1"/>
</dbReference>
<reference evidence="11 12" key="1">
    <citation type="journal article" date="2019" name="PLoS Biol.">
        <title>Sex chromosomes control vertical transmission of feminizing Wolbachia symbionts in an isopod.</title>
        <authorList>
            <person name="Becking T."/>
            <person name="Chebbi M.A."/>
            <person name="Giraud I."/>
            <person name="Moumen B."/>
            <person name="Laverre T."/>
            <person name="Caubet Y."/>
            <person name="Peccoud J."/>
            <person name="Gilbert C."/>
            <person name="Cordaux R."/>
        </authorList>
    </citation>
    <scope>NUCLEOTIDE SEQUENCE [LARGE SCALE GENOMIC DNA]</scope>
    <source>
        <strain evidence="11">ANa2</strain>
        <tissue evidence="11">Whole body excluding digestive tract and cuticle</tissue>
    </source>
</reference>
<evidence type="ECO:0000313" key="12">
    <source>
        <dbReference type="Proteomes" id="UP000326759"/>
    </source>
</evidence>
<dbReference type="SUPFAM" id="SSF103473">
    <property type="entry name" value="MFS general substrate transporter"/>
    <property type="match status" value="1"/>
</dbReference>
<dbReference type="InterPro" id="IPR036259">
    <property type="entry name" value="MFS_trans_sf"/>
</dbReference>
<evidence type="ECO:0000256" key="2">
    <source>
        <dbReference type="ARBA" id="ARBA00022475"/>
    </source>
</evidence>
<feature type="non-terminal residue" evidence="11">
    <location>
        <position position="1"/>
    </location>
</feature>
<evidence type="ECO:0000313" key="11">
    <source>
        <dbReference type="EMBL" id="KAB7501679.1"/>
    </source>
</evidence>
<dbReference type="InterPro" id="IPR020846">
    <property type="entry name" value="MFS_dom"/>
</dbReference>
<dbReference type="OrthoDB" id="6612291at2759"/>
<feature type="domain" description="Major facilitator superfamily (MFS) profile" evidence="10">
    <location>
        <begin position="1"/>
        <end position="414"/>
    </location>
</feature>
<feature type="transmembrane region" description="Helical" evidence="9">
    <location>
        <begin position="271"/>
        <end position="291"/>
    </location>
</feature>
<feature type="transmembrane region" description="Helical" evidence="9">
    <location>
        <begin position="39"/>
        <end position="61"/>
    </location>
</feature>
<feature type="transmembrane region" description="Helical" evidence="9">
    <location>
        <begin position="391"/>
        <end position="411"/>
    </location>
</feature>
<dbReference type="InterPro" id="IPR050549">
    <property type="entry name" value="MFS_Trehalose_Transporter"/>
</dbReference>
<dbReference type="AlphaFoldDB" id="A0A5N5T697"/>
<feature type="transmembrane region" description="Helical" evidence="9">
    <location>
        <begin position="125"/>
        <end position="144"/>
    </location>
</feature>
<evidence type="ECO:0000256" key="7">
    <source>
        <dbReference type="ARBA" id="ARBA00024348"/>
    </source>
</evidence>
<dbReference type="Pfam" id="PF00083">
    <property type="entry name" value="Sugar_tr"/>
    <property type="match status" value="1"/>
</dbReference>
<dbReference type="InterPro" id="IPR005829">
    <property type="entry name" value="Sugar_transporter_CS"/>
</dbReference>
<dbReference type="Gene3D" id="1.20.1250.20">
    <property type="entry name" value="MFS general substrate transporter like domains"/>
    <property type="match status" value="1"/>
</dbReference>
<dbReference type="Proteomes" id="UP000326759">
    <property type="component" value="Unassembled WGS sequence"/>
</dbReference>
<dbReference type="InterPro" id="IPR005828">
    <property type="entry name" value="MFS_sugar_transport-like"/>
</dbReference>
<gene>
    <name evidence="11" type="ORF">Anas_12519</name>
</gene>
<proteinExistence type="inferred from homology"/>
<dbReference type="GO" id="GO:0005886">
    <property type="term" value="C:plasma membrane"/>
    <property type="evidence" value="ECO:0007669"/>
    <property type="project" value="UniProtKB-SubCell"/>
</dbReference>
<comment type="caution">
    <text evidence="11">The sequence shown here is derived from an EMBL/GenBank/DDBJ whole genome shotgun (WGS) entry which is preliminary data.</text>
</comment>
<keyword evidence="12" id="KW-1185">Reference proteome</keyword>
<dbReference type="PRINTS" id="PR00171">
    <property type="entry name" value="SUGRTRNSPORT"/>
</dbReference>
<evidence type="ECO:0000256" key="1">
    <source>
        <dbReference type="ARBA" id="ARBA00004651"/>
    </source>
</evidence>
<evidence type="ECO:0000256" key="3">
    <source>
        <dbReference type="ARBA" id="ARBA00022692"/>
    </source>
</evidence>
<evidence type="ECO:0000256" key="8">
    <source>
        <dbReference type="RuleBase" id="RU003346"/>
    </source>
</evidence>
<feature type="transmembrane region" description="Helical" evidence="9">
    <location>
        <begin position="68"/>
        <end position="86"/>
    </location>
</feature>
<protein>
    <submittedName>
        <fullName evidence="11">Facilitated trehalose transporter Tret1</fullName>
    </submittedName>
</protein>
<dbReference type="FunFam" id="1.20.1250.20:FF:000055">
    <property type="entry name" value="Facilitated trehalose transporter Tret1-2 homolog"/>
    <property type="match status" value="1"/>
</dbReference>
<evidence type="ECO:0000256" key="5">
    <source>
        <dbReference type="ARBA" id="ARBA00023136"/>
    </source>
</evidence>
<comment type="subcellular location">
    <subcellularLocation>
        <location evidence="1">Cell membrane</location>
        <topology evidence="1">Multi-pass membrane protein</topology>
    </subcellularLocation>
</comment>
<organism evidence="11 12">
    <name type="scientific">Armadillidium nasatum</name>
    <dbReference type="NCBI Taxonomy" id="96803"/>
    <lineage>
        <taxon>Eukaryota</taxon>
        <taxon>Metazoa</taxon>
        <taxon>Ecdysozoa</taxon>
        <taxon>Arthropoda</taxon>
        <taxon>Crustacea</taxon>
        <taxon>Multicrustacea</taxon>
        <taxon>Malacostraca</taxon>
        <taxon>Eumalacostraca</taxon>
        <taxon>Peracarida</taxon>
        <taxon>Isopoda</taxon>
        <taxon>Oniscidea</taxon>
        <taxon>Crinocheta</taxon>
        <taxon>Armadillidiidae</taxon>
        <taxon>Armadillidium</taxon>
    </lineage>
</organism>
<comment type="similarity">
    <text evidence="7">Belongs to the major facilitator superfamily. Sugar transporter (TC 2.A.1.1) family. Trehalose transporter subfamily.</text>
</comment>
<feature type="transmembrane region" description="Helical" evidence="9">
    <location>
        <begin position="234"/>
        <end position="259"/>
    </location>
</feature>
<dbReference type="PANTHER" id="PTHR48021">
    <property type="match status" value="1"/>
</dbReference>
<evidence type="ECO:0000259" key="10">
    <source>
        <dbReference type="PROSITE" id="PS50850"/>
    </source>
</evidence>
<dbReference type="InterPro" id="IPR003663">
    <property type="entry name" value="Sugar/inositol_transpt"/>
</dbReference>
<keyword evidence="8" id="KW-0813">Transport</keyword>
<dbReference type="GO" id="GO:0022857">
    <property type="term" value="F:transmembrane transporter activity"/>
    <property type="evidence" value="ECO:0007669"/>
    <property type="project" value="InterPro"/>
</dbReference>
<keyword evidence="4 9" id="KW-1133">Transmembrane helix</keyword>
<feature type="transmembrane region" description="Helical" evidence="9">
    <location>
        <begin position="359"/>
        <end position="379"/>
    </location>
</feature>
<dbReference type="EMBL" id="SEYY01009895">
    <property type="protein sequence ID" value="KAB7501679.1"/>
    <property type="molecule type" value="Genomic_DNA"/>
</dbReference>
<feature type="transmembrane region" description="Helical" evidence="9">
    <location>
        <begin position="326"/>
        <end position="347"/>
    </location>
</feature>
<feature type="transmembrane region" description="Helical" evidence="9">
    <location>
        <begin position="92"/>
        <end position="113"/>
    </location>
</feature>
<accession>A0A5N5T697</accession>
<keyword evidence="3 9" id="KW-0812">Transmembrane</keyword>
<sequence length="433" mass="47726">SIGVVFIGTIMGYASPAGAILTSNSTDSGLYLTNMQNSWFTSVSNVGAMIGCPFAGFSINILGRRGTIIYAVIPALIGWIFIVFAQNFEMLVIGRLITGTYCSLISLAVPTYIAEFSSPHIRGILGTFFQIMIVIGILFVYVLGVLLNSFRWIAAICAIVPCICSLLMIPNKESPLYLLSKGREEEAEKAMQYFRGKDFAGIESELQAMKESLEESKNKVGFGHITRSYIFKPFFISLGLMFFQQFSGITAVTFNFNLIFKDIGSSLSEGFSSIIVSIIQLISAIAGAFFIDKVGRKILLILSALFMSTPLEYSPEIASKITWVPLVSYIVFLIAFSYGYGPIPWLMMGELFSPEVKEIAGSISSFSNWTFAFIVTFIFSPLQSEVNTYGVFWIFAAICVLNLIFVISCIYETKGKTLQEINAHFGGPNINIK</sequence>
<feature type="transmembrane region" description="Helical" evidence="9">
    <location>
        <begin position="150"/>
        <end position="169"/>
    </location>
</feature>
<evidence type="ECO:0000256" key="6">
    <source>
        <dbReference type="ARBA" id="ARBA00023180"/>
    </source>
</evidence>
<dbReference type="PROSITE" id="PS00216">
    <property type="entry name" value="SUGAR_TRANSPORT_1"/>
    <property type="match status" value="1"/>
</dbReference>